<dbReference type="InterPro" id="IPR001867">
    <property type="entry name" value="OmpR/PhoB-type_DNA-bd"/>
</dbReference>
<evidence type="ECO:0000256" key="13">
    <source>
        <dbReference type="PROSITE-ProRule" id="PRU01091"/>
    </source>
</evidence>
<evidence type="ECO:0000256" key="4">
    <source>
        <dbReference type="ARBA" id="ARBA00022553"/>
    </source>
</evidence>
<keyword evidence="4 12" id="KW-0597">Phosphoprotein</keyword>
<dbReference type="PATRIC" id="fig|476652.3.peg.1599"/>
<proteinExistence type="predicted"/>
<dbReference type="Gene3D" id="6.10.250.690">
    <property type="match status" value="1"/>
</dbReference>
<keyword evidence="5" id="KW-0902">Two-component regulatory system</keyword>
<dbReference type="Pfam" id="PF00486">
    <property type="entry name" value="Trans_reg_C"/>
    <property type="match status" value="1"/>
</dbReference>
<evidence type="ECO:0000256" key="8">
    <source>
        <dbReference type="ARBA" id="ARBA00023163"/>
    </source>
</evidence>
<dbReference type="GO" id="GO:0032993">
    <property type="term" value="C:protein-DNA complex"/>
    <property type="evidence" value="ECO:0007669"/>
    <property type="project" value="TreeGrafter"/>
</dbReference>
<dbReference type="Gene3D" id="1.10.10.10">
    <property type="entry name" value="Winged helix-like DNA-binding domain superfamily/Winged helix DNA-binding domain"/>
    <property type="match status" value="1"/>
</dbReference>
<evidence type="ECO:0000256" key="7">
    <source>
        <dbReference type="ARBA" id="ARBA00023125"/>
    </source>
</evidence>
<dbReference type="GO" id="GO:0000987">
    <property type="term" value="F:cis-regulatory region sequence-specific DNA binding"/>
    <property type="evidence" value="ECO:0007669"/>
    <property type="project" value="UniProtKB-ARBA"/>
</dbReference>
<organism evidence="16 17">
    <name type="scientific">Desulfosporosinus acididurans</name>
    <dbReference type="NCBI Taxonomy" id="476652"/>
    <lineage>
        <taxon>Bacteria</taxon>
        <taxon>Bacillati</taxon>
        <taxon>Bacillota</taxon>
        <taxon>Clostridia</taxon>
        <taxon>Eubacteriales</taxon>
        <taxon>Desulfitobacteriaceae</taxon>
        <taxon>Desulfosporosinus</taxon>
    </lineage>
</organism>
<comment type="function">
    <text evidence="10">Member of the two-component regulatory system KdpD/KdpE involved in the regulation of the kdp operon. Upon phosphorylation by KdpD, functions as a transcription regulator by direct binding to promoter regions of target genes to positively regulate their expression.</text>
</comment>
<feature type="DNA-binding region" description="OmpR/PhoB-type" evidence="13">
    <location>
        <begin position="143"/>
        <end position="241"/>
    </location>
</feature>
<dbReference type="CDD" id="cd17620">
    <property type="entry name" value="REC_OmpR_KdpE-like"/>
    <property type="match status" value="1"/>
</dbReference>
<dbReference type="PROSITE" id="PS50110">
    <property type="entry name" value="RESPONSE_REGULATORY"/>
    <property type="match status" value="1"/>
</dbReference>
<keyword evidence="17" id="KW-1185">Reference proteome</keyword>
<accession>A0A0J1FU89</accession>
<evidence type="ECO:0000256" key="9">
    <source>
        <dbReference type="ARBA" id="ARBA00024867"/>
    </source>
</evidence>
<dbReference type="CDD" id="cd00383">
    <property type="entry name" value="trans_reg_C"/>
    <property type="match status" value="1"/>
</dbReference>
<dbReference type="GO" id="GO:0000156">
    <property type="term" value="F:phosphorelay response regulator activity"/>
    <property type="evidence" value="ECO:0007669"/>
    <property type="project" value="TreeGrafter"/>
</dbReference>
<dbReference type="GO" id="GO:0042802">
    <property type="term" value="F:identical protein binding"/>
    <property type="evidence" value="ECO:0007669"/>
    <property type="project" value="UniProtKB-ARBA"/>
</dbReference>
<evidence type="ECO:0000256" key="5">
    <source>
        <dbReference type="ARBA" id="ARBA00023012"/>
    </source>
</evidence>
<name>A0A0J1FU89_9FIRM</name>
<sequence>MISPIKFKSKEEINIDTKGHRILIIDDETQIRRFLRVSLTSHGYVVREVGTGQAGIDEVALNSTDLVILDLGLPDINGIDVLNKIREWSKVPIIILSVKEQEADKITALDNGADDYVTKPFSMGELLARMRAALRHSERVEEEPILKFNDLVLDLSHRQVRVSESEIKLTPTEYELMKNLGLNAGKVLTHKFLLRTVWGPAYENDTQYLRVFMGQIRRKIEIDPSRPRHIITEPGVGYRLL</sequence>
<keyword evidence="6" id="KW-0805">Transcription regulation</keyword>
<evidence type="ECO:0000256" key="1">
    <source>
        <dbReference type="ARBA" id="ARBA00004496"/>
    </source>
</evidence>
<dbReference type="AlphaFoldDB" id="A0A0J1FU89"/>
<comment type="caution">
    <text evidence="16">The sequence shown here is derived from an EMBL/GenBank/DDBJ whole genome shotgun (WGS) entry which is preliminary data.</text>
</comment>
<dbReference type="PANTHER" id="PTHR48111:SF50">
    <property type="entry name" value="KDP OPERON TRANSCRIPTIONAL REGULATORY PROTEIN KDPE"/>
    <property type="match status" value="1"/>
</dbReference>
<comment type="subcellular location">
    <subcellularLocation>
        <location evidence="1">Cytoplasm</location>
    </subcellularLocation>
</comment>
<dbReference type="InterPro" id="IPR039420">
    <property type="entry name" value="WalR-like"/>
</dbReference>
<dbReference type="GO" id="GO:0045893">
    <property type="term" value="P:positive regulation of DNA-templated transcription"/>
    <property type="evidence" value="ECO:0007669"/>
    <property type="project" value="UniProtKB-ARBA"/>
</dbReference>
<evidence type="ECO:0000259" key="15">
    <source>
        <dbReference type="PROSITE" id="PS51755"/>
    </source>
</evidence>
<feature type="modified residue" description="4-aspartylphosphate" evidence="12">
    <location>
        <position position="70"/>
    </location>
</feature>
<dbReference type="SMART" id="SM00448">
    <property type="entry name" value="REC"/>
    <property type="match status" value="1"/>
</dbReference>
<dbReference type="InterPro" id="IPR011006">
    <property type="entry name" value="CheY-like_superfamily"/>
</dbReference>
<keyword evidence="7 13" id="KW-0238">DNA-binding</keyword>
<dbReference type="FunFam" id="3.40.50.2300:FF:000021">
    <property type="entry name" value="Two-component system response regulator KdpE"/>
    <property type="match status" value="1"/>
</dbReference>
<dbReference type="SUPFAM" id="SSF52172">
    <property type="entry name" value="CheY-like"/>
    <property type="match status" value="1"/>
</dbReference>
<dbReference type="InterPro" id="IPR001789">
    <property type="entry name" value="Sig_transdc_resp-reg_receiver"/>
</dbReference>
<evidence type="ECO:0000313" key="16">
    <source>
        <dbReference type="EMBL" id="KLU66882.1"/>
    </source>
</evidence>
<dbReference type="SMART" id="SM00862">
    <property type="entry name" value="Trans_reg_C"/>
    <property type="match status" value="1"/>
</dbReference>
<evidence type="ECO:0000256" key="11">
    <source>
        <dbReference type="ARBA" id="ARBA00074083"/>
    </source>
</evidence>
<evidence type="ECO:0000256" key="12">
    <source>
        <dbReference type="PROSITE-ProRule" id="PRU00169"/>
    </source>
</evidence>
<protein>
    <recommendedName>
        <fullName evidence="2">Stage 0 sporulation protein A homolog</fullName>
    </recommendedName>
    <alternativeName>
        <fullName evidence="11">Transcriptional regulatory protein KdpE</fullName>
    </alternativeName>
</protein>
<dbReference type="Proteomes" id="UP000036356">
    <property type="component" value="Unassembled WGS sequence"/>
</dbReference>
<reference evidence="16 17" key="1">
    <citation type="submission" date="2015-06" db="EMBL/GenBank/DDBJ databases">
        <title>Draft genome of the moderately acidophilic sulfate reducer Candidatus Desulfosporosinus acididurans strain M1.</title>
        <authorList>
            <person name="Poehlein A."/>
            <person name="Petzsch P."/>
            <person name="Johnson B.D."/>
            <person name="Schloemann M."/>
            <person name="Daniel R."/>
            <person name="Muehling M."/>
        </authorList>
    </citation>
    <scope>NUCLEOTIDE SEQUENCE [LARGE SCALE GENOMIC DNA]</scope>
    <source>
        <strain evidence="16 17">M1</strain>
    </source>
</reference>
<dbReference type="STRING" id="476652.DEAC_c15500"/>
<evidence type="ECO:0000256" key="3">
    <source>
        <dbReference type="ARBA" id="ARBA00022490"/>
    </source>
</evidence>
<dbReference type="Pfam" id="PF00072">
    <property type="entry name" value="Response_reg"/>
    <property type="match status" value="1"/>
</dbReference>
<dbReference type="GO" id="GO:0005829">
    <property type="term" value="C:cytosol"/>
    <property type="evidence" value="ECO:0007669"/>
    <property type="project" value="TreeGrafter"/>
</dbReference>
<feature type="domain" description="OmpR/PhoB-type" evidence="15">
    <location>
        <begin position="143"/>
        <end position="241"/>
    </location>
</feature>
<dbReference type="RefSeq" id="WP_047809396.1">
    <property type="nucleotide sequence ID" value="NZ_LDZY01000004.1"/>
</dbReference>
<comment type="function">
    <text evidence="9">May play the central regulatory role in sporulation. It may be an element of the effector pathway responsible for the activation of sporulation genes in response to nutritional stress. Spo0A may act in concert with spo0H (a sigma factor) to control the expression of some genes that are critical to the sporulation process.</text>
</comment>
<dbReference type="FunFam" id="1.10.10.10:FF:000210">
    <property type="entry name" value="Winged-helix transcriptional response regulator KdpE"/>
    <property type="match status" value="1"/>
</dbReference>
<gene>
    <name evidence="16" type="primary">kdpE_1</name>
    <name evidence="16" type="ORF">DEAC_c15500</name>
</gene>
<feature type="domain" description="Response regulatory" evidence="14">
    <location>
        <begin position="21"/>
        <end position="134"/>
    </location>
</feature>
<dbReference type="PANTHER" id="PTHR48111">
    <property type="entry name" value="REGULATOR OF RPOS"/>
    <property type="match status" value="1"/>
</dbReference>
<evidence type="ECO:0000256" key="2">
    <source>
        <dbReference type="ARBA" id="ARBA00018672"/>
    </source>
</evidence>
<evidence type="ECO:0000256" key="10">
    <source>
        <dbReference type="ARBA" id="ARBA00057085"/>
    </source>
</evidence>
<dbReference type="PROSITE" id="PS51755">
    <property type="entry name" value="OMPR_PHOB"/>
    <property type="match status" value="1"/>
</dbReference>
<evidence type="ECO:0000313" key="17">
    <source>
        <dbReference type="Proteomes" id="UP000036356"/>
    </source>
</evidence>
<evidence type="ECO:0000256" key="6">
    <source>
        <dbReference type="ARBA" id="ARBA00023015"/>
    </source>
</evidence>
<keyword evidence="3" id="KW-0963">Cytoplasm</keyword>
<dbReference type="InterPro" id="IPR036388">
    <property type="entry name" value="WH-like_DNA-bd_sf"/>
</dbReference>
<keyword evidence="8" id="KW-0804">Transcription</keyword>
<dbReference type="Gene3D" id="3.40.50.2300">
    <property type="match status" value="1"/>
</dbReference>
<evidence type="ECO:0000259" key="14">
    <source>
        <dbReference type="PROSITE" id="PS50110"/>
    </source>
</evidence>
<dbReference type="EMBL" id="LDZY01000004">
    <property type="protein sequence ID" value="KLU66882.1"/>
    <property type="molecule type" value="Genomic_DNA"/>
</dbReference>